<organism evidence="1 2">
    <name type="scientific">Candidatus Nitrotoga arctica</name>
    <dbReference type="NCBI Taxonomy" id="453162"/>
    <lineage>
        <taxon>Bacteria</taxon>
        <taxon>Pseudomonadati</taxon>
        <taxon>Pseudomonadota</taxon>
        <taxon>Betaproteobacteria</taxon>
        <taxon>Nitrosomonadales</taxon>
        <taxon>Gallionellaceae</taxon>
        <taxon>Candidatus Nitrotoga</taxon>
    </lineage>
</organism>
<protein>
    <submittedName>
        <fullName evidence="1">Uncharacterized protein</fullName>
    </submittedName>
</protein>
<evidence type="ECO:0000313" key="1">
    <source>
        <dbReference type="EMBL" id="CAG9931876.1"/>
    </source>
</evidence>
<reference evidence="1 2" key="1">
    <citation type="submission" date="2021-10" db="EMBL/GenBank/DDBJ databases">
        <authorList>
            <person name="Koch H."/>
        </authorList>
    </citation>
    <scope>NUCLEOTIDE SEQUENCE [LARGE SCALE GENOMIC DNA]</scope>
    <source>
        <strain evidence="1">6680</strain>
    </source>
</reference>
<dbReference type="Proteomes" id="UP000839052">
    <property type="component" value="Chromosome"/>
</dbReference>
<name>A0ABM8YWM4_9PROT</name>
<evidence type="ECO:0000313" key="2">
    <source>
        <dbReference type="Proteomes" id="UP000839052"/>
    </source>
</evidence>
<accession>A0ABM8YWM4</accession>
<keyword evidence="2" id="KW-1185">Reference proteome</keyword>
<sequence length="48" mass="5050">MISRELAMGPSKSALIATTTAKPGKILSALFAMNEGKCGVEAQLDEIR</sequence>
<gene>
    <name evidence="1" type="ORF">NTG6680_0622</name>
</gene>
<dbReference type="EMBL" id="OU912926">
    <property type="protein sequence ID" value="CAG9931876.1"/>
    <property type="molecule type" value="Genomic_DNA"/>
</dbReference>
<proteinExistence type="predicted"/>